<protein>
    <recommendedName>
        <fullName evidence="1">STAS domain-containing protein</fullName>
    </recommendedName>
</protein>
<dbReference type="EMBL" id="FR718704">
    <property type="protein sequence ID" value="CBX72831.1"/>
    <property type="molecule type" value="Genomic_DNA"/>
</dbReference>
<accession>F4N423</accession>
<evidence type="ECO:0000259" key="1">
    <source>
        <dbReference type="PROSITE" id="PS50801"/>
    </source>
</evidence>
<dbReference type="AlphaFoldDB" id="F4N423"/>
<organism evidence="2">
    <name type="scientific">Yersinia enterocolitica W22703</name>
    <dbReference type="NCBI Taxonomy" id="913028"/>
    <lineage>
        <taxon>Bacteria</taxon>
        <taxon>Pseudomonadati</taxon>
        <taxon>Pseudomonadota</taxon>
        <taxon>Gammaproteobacteria</taxon>
        <taxon>Enterobacterales</taxon>
        <taxon>Yersiniaceae</taxon>
        <taxon>Yersinia</taxon>
    </lineage>
</organism>
<sequence>MILFARRIAHVIYAERILSDDGKSVRYTVHGPLFFASSNDLFEHFDYAHDPKRVIIDLTHAQIWDASTVAALDGIEYRYQRYGAEVIIEGLDTRSSDFHSRLSGNLR</sequence>
<dbReference type="PANTHER" id="PTHR43310:SF1">
    <property type="entry name" value="SULFATE TRANSPORTER YBAR-RELATED"/>
    <property type="match status" value="1"/>
</dbReference>
<gene>
    <name evidence="2" type="ORF">YEW_GZ30660</name>
</gene>
<dbReference type="Pfam" id="PF01740">
    <property type="entry name" value="STAS"/>
    <property type="match status" value="1"/>
</dbReference>
<dbReference type="InterPro" id="IPR002645">
    <property type="entry name" value="STAS_dom"/>
</dbReference>
<dbReference type="Gene3D" id="3.30.750.24">
    <property type="entry name" value="STAS domain"/>
    <property type="match status" value="1"/>
</dbReference>
<dbReference type="CDD" id="cd07042">
    <property type="entry name" value="STAS_SulP_like_sulfate_transporter"/>
    <property type="match status" value="1"/>
</dbReference>
<dbReference type="PANTHER" id="PTHR43310">
    <property type="entry name" value="SULFATE TRANSPORTER YBAR-RELATED"/>
    <property type="match status" value="1"/>
</dbReference>
<name>F4N423_YEREN</name>
<dbReference type="InterPro" id="IPR052706">
    <property type="entry name" value="Membrane-Transporter-like"/>
</dbReference>
<dbReference type="PROSITE" id="PS50801">
    <property type="entry name" value="STAS"/>
    <property type="match status" value="1"/>
</dbReference>
<evidence type="ECO:0000313" key="2">
    <source>
        <dbReference type="EMBL" id="CBX72831.1"/>
    </source>
</evidence>
<dbReference type="SUPFAM" id="SSF52091">
    <property type="entry name" value="SpoIIaa-like"/>
    <property type="match status" value="1"/>
</dbReference>
<feature type="domain" description="STAS" evidence="1">
    <location>
        <begin position="27"/>
        <end position="107"/>
    </location>
</feature>
<dbReference type="InterPro" id="IPR036513">
    <property type="entry name" value="STAS_dom_sf"/>
</dbReference>
<reference evidence="2" key="1">
    <citation type="journal article" date="2011" name="BMC Genomics">
        <title>Shotgun sequencing of Yersinia enterocolitica strain W22703 (biotype 2, serotype O:9): genomic evidence for oscillation between invertebrates and mammals.</title>
        <authorList>
            <person name="Fuchs T.M."/>
            <person name="Brandt K."/>
            <person name="Starke M."/>
            <person name="Rattei T."/>
        </authorList>
    </citation>
    <scope>NUCLEOTIDE SEQUENCE</scope>
</reference>
<proteinExistence type="predicted"/>